<dbReference type="EMBL" id="JAFMPP010000002">
    <property type="protein sequence ID" value="MBO0661497.1"/>
    <property type="molecule type" value="Genomic_DNA"/>
</dbReference>
<name>A0A939FTY6_9HYPH</name>
<dbReference type="RefSeq" id="WP_207256159.1">
    <property type="nucleotide sequence ID" value="NZ_JAFMPP010000002.1"/>
</dbReference>
<dbReference type="AlphaFoldDB" id="A0A939FTY6"/>
<comment type="caution">
    <text evidence="2">The sequence shown here is derived from an EMBL/GenBank/DDBJ whole genome shotgun (WGS) entry which is preliminary data.</text>
</comment>
<evidence type="ECO:0000256" key="1">
    <source>
        <dbReference type="SAM" id="SignalP"/>
    </source>
</evidence>
<sequence>MQIKKISLTASAGVMCLSLSSICVDAATIENKIIQAPSQTGSEHQRSDQSIETNSKKVIKKIISEFDPAVKSLDAANKALEYSIKNGDYSTALKEVDALSGNVNALADRVAPGNFTERRIKQIISNIDSISAQLRNDRTISSTFKTSRIESLSKIKRRFESGEQVFSQFYPKLNSLADELHRKREAVGYDIIISSLTQAAEQLDQTNEKIQSIIDGLTNYLSTIKEPLTN</sequence>
<feature type="signal peptide" evidence="1">
    <location>
        <begin position="1"/>
        <end position="26"/>
    </location>
</feature>
<accession>A0A939FTY6</accession>
<organism evidence="2 3">
    <name type="scientific">Jiella flava</name>
    <dbReference type="NCBI Taxonomy" id="2816857"/>
    <lineage>
        <taxon>Bacteria</taxon>
        <taxon>Pseudomonadati</taxon>
        <taxon>Pseudomonadota</taxon>
        <taxon>Alphaproteobacteria</taxon>
        <taxon>Hyphomicrobiales</taxon>
        <taxon>Aurantimonadaceae</taxon>
        <taxon>Jiella</taxon>
    </lineage>
</organism>
<keyword evidence="1" id="KW-0732">Signal</keyword>
<proteinExistence type="predicted"/>
<feature type="chain" id="PRO_5037667028" evidence="1">
    <location>
        <begin position="27"/>
        <end position="230"/>
    </location>
</feature>
<evidence type="ECO:0000313" key="3">
    <source>
        <dbReference type="Proteomes" id="UP000664122"/>
    </source>
</evidence>
<keyword evidence="3" id="KW-1185">Reference proteome</keyword>
<dbReference type="Proteomes" id="UP000664122">
    <property type="component" value="Unassembled WGS sequence"/>
</dbReference>
<reference evidence="2" key="1">
    <citation type="submission" date="2021-03" db="EMBL/GenBank/DDBJ databases">
        <title>Whole genome sequence of Jiella sp. CQZ9-1.</title>
        <authorList>
            <person name="Tuo L."/>
        </authorList>
    </citation>
    <scope>NUCLEOTIDE SEQUENCE</scope>
    <source>
        <strain evidence="2">CQZ9-1</strain>
    </source>
</reference>
<gene>
    <name evidence="2" type="ORF">J1C48_02815</name>
</gene>
<protein>
    <submittedName>
        <fullName evidence="2">Uncharacterized protein</fullName>
    </submittedName>
</protein>
<evidence type="ECO:0000313" key="2">
    <source>
        <dbReference type="EMBL" id="MBO0661497.1"/>
    </source>
</evidence>